<keyword evidence="1" id="KW-1133">Transmembrane helix</keyword>
<evidence type="ECO:0008006" key="3">
    <source>
        <dbReference type="Google" id="ProtNLM"/>
    </source>
</evidence>
<dbReference type="RefSeq" id="WP_366926125.1">
    <property type="nucleotide sequence ID" value="NZ_CADCWA010000010.1"/>
</dbReference>
<evidence type="ECO:0000313" key="2">
    <source>
        <dbReference type="EMBL" id="CAA9497324.1"/>
    </source>
</evidence>
<dbReference type="EMBL" id="CADCWA010000010">
    <property type="protein sequence ID" value="CAA9497324.1"/>
    <property type="molecule type" value="Genomic_DNA"/>
</dbReference>
<gene>
    <name evidence="2" type="ORF">AVDCRST_MAG31-153</name>
</gene>
<name>A0A6J4SNE3_9SPHN</name>
<sequence length="77" mass="8870">MKEVEPRYRPTAAIFMILGIIVFWAVLIASLSHIVTAWPWAVQALFYTVAGIVWILPLKPILRWSETGRWRGEPPHT</sequence>
<dbReference type="AlphaFoldDB" id="A0A6J4SNE3"/>
<proteinExistence type="predicted"/>
<protein>
    <recommendedName>
        <fullName evidence="3">DUF2842 domain-containing protein</fullName>
    </recommendedName>
</protein>
<feature type="transmembrane region" description="Helical" evidence="1">
    <location>
        <begin position="12"/>
        <end position="31"/>
    </location>
</feature>
<accession>A0A6J4SNE3</accession>
<feature type="transmembrane region" description="Helical" evidence="1">
    <location>
        <begin position="37"/>
        <end position="56"/>
    </location>
</feature>
<dbReference type="InterPro" id="IPR021265">
    <property type="entry name" value="DUF2842"/>
</dbReference>
<reference evidence="2" key="1">
    <citation type="submission" date="2020-02" db="EMBL/GenBank/DDBJ databases">
        <authorList>
            <person name="Meier V. D."/>
        </authorList>
    </citation>
    <scope>NUCLEOTIDE SEQUENCE</scope>
    <source>
        <strain evidence="2">AVDCRST_MAG31</strain>
    </source>
</reference>
<keyword evidence="1" id="KW-0472">Membrane</keyword>
<dbReference type="Pfam" id="PF11003">
    <property type="entry name" value="DUF2842"/>
    <property type="match status" value="1"/>
</dbReference>
<evidence type="ECO:0000256" key="1">
    <source>
        <dbReference type="SAM" id="Phobius"/>
    </source>
</evidence>
<organism evidence="2">
    <name type="scientific">uncultured Sphingomonas sp</name>
    <dbReference type="NCBI Taxonomy" id="158754"/>
    <lineage>
        <taxon>Bacteria</taxon>
        <taxon>Pseudomonadati</taxon>
        <taxon>Pseudomonadota</taxon>
        <taxon>Alphaproteobacteria</taxon>
        <taxon>Sphingomonadales</taxon>
        <taxon>Sphingomonadaceae</taxon>
        <taxon>Sphingomonas</taxon>
        <taxon>environmental samples</taxon>
    </lineage>
</organism>
<keyword evidence="1" id="KW-0812">Transmembrane</keyword>